<evidence type="ECO:0000256" key="6">
    <source>
        <dbReference type="ARBA" id="ARBA00022737"/>
    </source>
</evidence>
<dbReference type="HOGENOM" id="CLU_017990_2_0_1"/>
<comment type="similarity">
    <text evidence="2">Belongs to the type I cytokine receptor family. Type 2 subfamily.</text>
</comment>
<feature type="domain" description="Fibronectin type-III" evidence="14">
    <location>
        <begin position="123"/>
        <end position="223"/>
    </location>
</feature>
<sequence>MWAWTLWMLPLLCKFSLAVLLAKPENISCIFYYERNFTCTWSPEKEASDTWYTVKRTYCFGRKSDHCTTGNSTSTARTSCSFYPPPITIPDNYTIQVEAQNADGIIKSDITQWRLDTIVKTEPPEIYSVKPVLGIKRMVQIKWKRPVLAPKSTTLKYRLRFRTVNSAGWMEVNFKEGSNGDTTYNLTGLQAFTEYVVALQCVAEESVFWSGWSQEKMGTTEEEAPHGLDLWRVLRPAMVDGRRPVQLLWKKARGAPVLEKTLGYNIQYFPENNTNLTKTVNTTNQQLDLYLGGETYWVSVISYNSLGESSLATLRIPAIDEKLPSVGPVSKVENIGVKTVTITWKEIPTSRRNGFISNYTIFYQAEDGKEFSKTVNSSILQYGLESLTRMTSYTVQVMASTSAGGINGTRINFKTLSISVFEIFLITSLVGGSLLILIIPTVAYGLKKPNKLKHLCWPDVPNPAESSIAMWRGDNFEDKLNVKEFDDSVNMEEERILKPCSVPSDLIDKLVVDFENFLEEFSTEEPGKGQENILGGEKNEYVTSPYRPYCPTGKHFKELPLATEIPSRKSQYLSSGVPEGTSSEDKEQLLSSASSLGLDHLCEEGAPNPYLKNSVTTREFLVPEKLPDQTKREV</sequence>
<dbReference type="FunFam" id="2.60.40.10:FF:000908">
    <property type="entry name" value="Interleukin 31 receptor A"/>
    <property type="match status" value="1"/>
</dbReference>
<evidence type="ECO:0000256" key="2">
    <source>
        <dbReference type="ARBA" id="ARBA00008921"/>
    </source>
</evidence>
<keyword evidence="9" id="KW-0675">Receptor</keyword>
<keyword evidence="6" id="KW-0677">Repeat</keyword>
<feature type="domain" description="Fibronectin type-III" evidence="14">
    <location>
        <begin position="325"/>
        <end position="418"/>
    </location>
</feature>
<keyword evidence="8 12" id="KW-0472">Membrane</keyword>
<organism evidence="15 16">
    <name type="scientific">Equus caballus</name>
    <name type="common">Horse</name>
    <dbReference type="NCBI Taxonomy" id="9796"/>
    <lineage>
        <taxon>Eukaryota</taxon>
        <taxon>Metazoa</taxon>
        <taxon>Chordata</taxon>
        <taxon>Craniata</taxon>
        <taxon>Vertebrata</taxon>
        <taxon>Euteleostomi</taxon>
        <taxon>Mammalia</taxon>
        <taxon>Eutheria</taxon>
        <taxon>Laurasiatheria</taxon>
        <taxon>Perissodactyla</taxon>
        <taxon>Equidae</taxon>
        <taxon>Equus</taxon>
    </lineage>
</organism>
<reference evidence="15 16" key="1">
    <citation type="journal article" date="2009" name="Science">
        <title>Genome sequence, comparative analysis, and population genetics of the domestic horse.</title>
        <authorList>
            <consortium name="Broad Institute Genome Sequencing Platform"/>
            <consortium name="Broad Institute Whole Genome Assembly Team"/>
            <person name="Wade C.M."/>
            <person name="Giulotto E."/>
            <person name="Sigurdsson S."/>
            <person name="Zoli M."/>
            <person name="Gnerre S."/>
            <person name="Imsland F."/>
            <person name="Lear T.L."/>
            <person name="Adelson D.L."/>
            <person name="Bailey E."/>
            <person name="Bellone R.R."/>
            <person name="Bloecker H."/>
            <person name="Distl O."/>
            <person name="Edgar R.C."/>
            <person name="Garber M."/>
            <person name="Leeb T."/>
            <person name="Mauceli E."/>
            <person name="MacLeod J.N."/>
            <person name="Penedo M.C.T."/>
            <person name="Raison J.M."/>
            <person name="Sharpe T."/>
            <person name="Vogel J."/>
            <person name="Andersson L."/>
            <person name="Antczak D.F."/>
            <person name="Biagi T."/>
            <person name="Binns M.M."/>
            <person name="Chowdhary B.P."/>
            <person name="Coleman S.J."/>
            <person name="Della Valle G."/>
            <person name="Fryc S."/>
            <person name="Guerin G."/>
            <person name="Hasegawa T."/>
            <person name="Hill E.W."/>
            <person name="Jurka J."/>
            <person name="Kiialainen A."/>
            <person name="Lindgren G."/>
            <person name="Liu J."/>
            <person name="Magnani E."/>
            <person name="Mickelson J.R."/>
            <person name="Murray J."/>
            <person name="Nergadze S.G."/>
            <person name="Onofrio R."/>
            <person name="Pedroni S."/>
            <person name="Piras M.F."/>
            <person name="Raudsepp T."/>
            <person name="Rocchi M."/>
            <person name="Roeed K.H."/>
            <person name="Ryder O.A."/>
            <person name="Searle S."/>
            <person name="Skow L."/>
            <person name="Swinburne J.E."/>
            <person name="Syvaenen A.C."/>
            <person name="Tozaki T."/>
            <person name="Valberg S.J."/>
            <person name="Vaudin M."/>
            <person name="White J.R."/>
            <person name="Zody M.C."/>
            <person name="Lander E.S."/>
            <person name="Lindblad-Toh K."/>
        </authorList>
    </citation>
    <scope>NUCLEOTIDE SEQUENCE [LARGE SCALE GENOMIC DNA]</scope>
    <source>
        <strain evidence="15 16">Thoroughbred</strain>
    </source>
</reference>
<keyword evidence="5 13" id="KW-0732">Signal</keyword>
<dbReference type="Proteomes" id="UP000002281">
    <property type="component" value="Chromosome 21"/>
</dbReference>
<evidence type="ECO:0000256" key="10">
    <source>
        <dbReference type="ARBA" id="ARBA00023180"/>
    </source>
</evidence>
<protein>
    <submittedName>
        <fullName evidence="15">Interleukin 31 receptor A</fullName>
    </submittedName>
</protein>
<dbReference type="FunFam" id="2.60.40.10:FF:000414">
    <property type="entry name" value="Interleukin-6 receptor subunit beta"/>
    <property type="match status" value="1"/>
</dbReference>
<dbReference type="PROSITE" id="PS50853">
    <property type="entry name" value="FN3"/>
    <property type="match status" value="3"/>
</dbReference>
<feature type="region of interest" description="Disordered" evidence="11">
    <location>
        <begin position="567"/>
        <end position="590"/>
    </location>
</feature>
<evidence type="ECO:0000256" key="3">
    <source>
        <dbReference type="ARBA" id="ARBA00022475"/>
    </source>
</evidence>
<evidence type="ECO:0000259" key="14">
    <source>
        <dbReference type="PROSITE" id="PS50853"/>
    </source>
</evidence>
<evidence type="ECO:0000313" key="15">
    <source>
        <dbReference type="Ensembl" id="ENSECAP00000014609.2"/>
    </source>
</evidence>
<evidence type="ECO:0000256" key="12">
    <source>
        <dbReference type="SAM" id="Phobius"/>
    </source>
</evidence>
<comment type="subcellular location">
    <subcellularLocation>
        <location evidence="1">Cell membrane</location>
        <topology evidence="1">Single-pass type I membrane protein</topology>
    </subcellularLocation>
</comment>
<reference evidence="15" key="2">
    <citation type="submission" date="2025-08" db="UniProtKB">
        <authorList>
            <consortium name="Ensembl"/>
        </authorList>
    </citation>
    <scope>IDENTIFICATION</scope>
    <source>
        <strain evidence="15">Thoroughbred</strain>
    </source>
</reference>
<evidence type="ECO:0000313" key="16">
    <source>
        <dbReference type="Proteomes" id="UP000002281"/>
    </source>
</evidence>
<dbReference type="InterPro" id="IPR003961">
    <property type="entry name" value="FN3_dom"/>
</dbReference>
<feature type="chain" id="PRO_5040214431" evidence="13">
    <location>
        <begin position="19"/>
        <end position="634"/>
    </location>
</feature>
<dbReference type="Pfam" id="PF00041">
    <property type="entry name" value="fn3"/>
    <property type="match status" value="2"/>
</dbReference>
<dbReference type="STRING" id="9796.ENSECAP00000014609"/>
<feature type="signal peptide" evidence="13">
    <location>
        <begin position="1"/>
        <end position="18"/>
    </location>
</feature>
<dbReference type="GeneTree" id="ENSGT00940000155603"/>
<dbReference type="PANTHER" id="PTHR48423">
    <property type="entry name" value="INTERLEUKIN-27 RECEPTOR SUBUNIT ALPHA"/>
    <property type="match status" value="1"/>
</dbReference>
<keyword evidence="16" id="KW-1185">Reference proteome</keyword>
<dbReference type="PaxDb" id="9796-ENSECAP00000014609"/>
<evidence type="ECO:0000256" key="11">
    <source>
        <dbReference type="SAM" id="MobiDB-lite"/>
    </source>
</evidence>
<evidence type="ECO:0000256" key="13">
    <source>
        <dbReference type="SAM" id="SignalP"/>
    </source>
</evidence>
<keyword evidence="3" id="KW-1003">Cell membrane</keyword>
<dbReference type="InParanoid" id="F6Y4U5"/>
<gene>
    <name evidence="15 17" type="primary">IL31RA</name>
</gene>
<dbReference type="GO" id="GO:0005886">
    <property type="term" value="C:plasma membrane"/>
    <property type="evidence" value="ECO:0007669"/>
    <property type="project" value="UniProtKB-SubCell"/>
</dbReference>
<keyword evidence="7 12" id="KW-1133">Transmembrane helix</keyword>
<evidence type="ECO:0000256" key="7">
    <source>
        <dbReference type="ARBA" id="ARBA00022989"/>
    </source>
</evidence>
<keyword evidence="10" id="KW-0325">Glycoprotein</keyword>
<evidence type="ECO:0000313" key="17">
    <source>
        <dbReference type="VGNC" id="VGNC:19028"/>
    </source>
</evidence>
<dbReference type="InterPro" id="IPR052672">
    <property type="entry name" value="Type1_Cytokine_Rcpt_Type2"/>
</dbReference>
<dbReference type="VGNC" id="VGNC:19028">
    <property type="gene designation" value="IL31RA"/>
</dbReference>
<reference evidence="15" key="3">
    <citation type="submission" date="2025-09" db="UniProtKB">
        <authorList>
            <consortium name="Ensembl"/>
        </authorList>
    </citation>
    <scope>IDENTIFICATION</scope>
    <source>
        <strain evidence="15">Thoroughbred</strain>
    </source>
</reference>
<dbReference type="FunCoup" id="F6Y4U5">
    <property type="interactions" value="1"/>
</dbReference>
<accession>F6Y4U5</accession>
<dbReference type="Bgee" id="ENSECAG00000016934">
    <property type="expression patterns" value="Expressed in zone of skin and 5 other cell types or tissues"/>
</dbReference>
<feature type="domain" description="Fibronectin type-III" evidence="14">
    <location>
        <begin position="23"/>
        <end position="121"/>
    </location>
</feature>
<dbReference type="SMART" id="SM00060">
    <property type="entry name" value="FN3"/>
    <property type="match status" value="3"/>
</dbReference>
<dbReference type="Ensembl" id="ENSECAT00000017944.4">
    <property type="protein sequence ID" value="ENSECAP00000014609.2"/>
    <property type="gene ID" value="ENSECAG00000016934.4"/>
</dbReference>
<evidence type="ECO:0000256" key="1">
    <source>
        <dbReference type="ARBA" id="ARBA00004251"/>
    </source>
</evidence>
<dbReference type="CDD" id="cd00063">
    <property type="entry name" value="FN3"/>
    <property type="match status" value="2"/>
</dbReference>
<name>F6Y4U5_HORSE</name>
<evidence type="ECO:0000256" key="8">
    <source>
        <dbReference type="ARBA" id="ARBA00023136"/>
    </source>
</evidence>
<evidence type="ECO:0000256" key="5">
    <source>
        <dbReference type="ARBA" id="ARBA00022729"/>
    </source>
</evidence>
<dbReference type="Gene3D" id="2.60.40.10">
    <property type="entry name" value="Immunoglobulins"/>
    <property type="match status" value="4"/>
</dbReference>
<dbReference type="InterPro" id="IPR013783">
    <property type="entry name" value="Ig-like_fold"/>
</dbReference>
<proteinExistence type="inferred from homology"/>
<dbReference type="SUPFAM" id="SSF49265">
    <property type="entry name" value="Fibronectin type III"/>
    <property type="match status" value="3"/>
</dbReference>
<evidence type="ECO:0000256" key="4">
    <source>
        <dbReference type="ARBA" id="ARBA00022692"/>
    </source>
</evidence>
<dbReference type="FunFam" id="2.60.40.10:FF:000913">
    <property type="entry name" value="Interleukin 31 receptor A"/>
    <property type="match status" value="1"/>
</dbReference>
<keyword evidence="4 12" id="KW-0812">Transmembrane</keyword>
<dbReference type="FunFam" id="2.60.40.10:FF:000465">
    <property type="entry name" value="Granulocyte colony-stimulating factor receptor"/>
    <property type="match status" value="1"/>
</dbReference>
<dbReference type="AlphaFoldDB" id="F6Y4U5"/>
<dbReference type="InterPro" id="IPR036116">
    <property type="entry name" value="FN3_sf"/>
</dbReference>
<evidence type="ECO:0000256" key="9">
    <source>
        <dbReference type="ARBA" id="ARBA00023170"/>
    </source>
</evidence>
<dbReference type="PANTHER" id="PTHR48423:SF1">
    <property type="entry name" value="INTERLEUKIN-27 RECEPTOR SUBUNIT ALPHA"/>
    <property type="match status" value="1"/>
</dbReference>
<feature type="transmembrane region" description="Helical" evidence="12">
    <location>
        <begin position="423"/>
        <end position="446"/>
    </location>
</feature>